<sequence>MPAKQYSADSKTDSLLTKRHVLTCPITPDTLRSRLKVYKQNTKIGSKIKSLTRIVKQNHTSHTLRQHRRIWESEYERLETSRTALERSAHDALRTFLSLSDPHESLHTMTEIIDTIQDLDTDREEWFKSLSTPVMTTVKCLKSAKDPIRRKECLELLKSTQHGIEQRQQELITQLSTLDTPDTTKSPYEDLDDLILNPWTEYAGHIAPFLDIPCIDLGIQEQQRSIYKEFLDTFYTRLQDLRDAAGTDHLVHLDPSNRLRIRKIVQEYMATTHPHRWTLCLDRCSIELPQLDRNVIQSHALHIHQTLHTPSTLKSLKTTLQTTLTQHISDTLTLYTQATIDHHRALVAEQETQDRMERLEDLHARVRTWRHQKMEQIRHDMRVEEIRLRNQEEQRLLLEEQTRQTRQKTQEMLKTYHTKKHQTLLSQIQTSLDLQEAYTIETLHRIQYNQTRIHHRQTLQTQKQLSKAHQTRQTHLESLKLQARLDALRATVAVQAQSDWTRIWGNTEAWTHFLKAEKSKPLYNIPGYTSQDLLKDPRHKLSLAFADHGLSSTPYARSMLCSMVREPLRADQKSVIRLG</sequence>
<feature type="coiled-coil region" evidence="2">
    <location>
        <begin position="374"/>
        <end position="408"/>
    </location>
</feature>
<accession>A0A0L0H9U4</accession>
<dbReference type="GeneID" id="27690210"/>
<keyword evidence="4" id="KW-1185">Reference proteome</keyword>
<evidence type="ECO:0000256" key="1">
    <source>
        <dbReference type="ARBA" id="ARBA00023054"/>
    </source>
</evidence>
<dbReference type="Proteomes" id="UP000053201">
    <property type="component" value="Unassembled WGS sequence"/>
</dbReference>
<keyword evidence="1 2" id="KW-0175">Coiled coil</keyword>
<dbReference type="OMA" id="KLKKYWA"/>
<dbReference type="RefSeq" id="XP_016605997.1">
    <property type="nucleotide sequence ID" value="XM_016755135.1"/>
</dbReference>
<evidence type="ECO:0000313" key="3">
    <source>
        <dbReference type="EMBL" id="KNC97957.1"/>
    </source>
</evidence>
<protein>
    <submittedName>
        <fullName evidence="3">Uncharacterized protein</fullName>
    </submittedName>
</protein>
<evidence type="ECO:0000313" key="4">
    <source>
        <dbReference type="Proteomes" id="UP000053201"/>
    </source>
</evidence>
<dbReference type="EMBL" id="KQ257462">
    <property type="protein sequence ID" value="KNC97957.1"/>
    <property type="molecule type" value="Genomic_DNA"/>
</dbReference>
<evidence type="ECO:0000256" key="2">
    <source>
        <dbReference type="SAM" id="Coils"/>
    </source>
</evidence>
<dbReference type="InParanoid" id="A0A0L0H9U4"/>
<proteinExistence type="predicted"/>
<dbReference type="PANTHER" id="PTHR21549:SF1">
    <property type="entry name" value="COILED-COIL DOMAIN-CONTAINING PROTEIN 148"/>
    <property type="match status" value="1"/>
</dbReference>
<organism evidence="3 4">
    <name type="scientific">Spizellomyces punctatus (strain DAOM BR117)</name>
    <dbReference type="NCBI Taxonomy" id="645134"/>
    <lineage>
        <taxon>Eukaryota</taxon>
        <taxon>Fungi</taxon>
        <taxon>Fungi incertae sedis</taxon>
        <taxon>Chytridiomycota</taxon>
        <taxon>Chytridiomycota incertae sedis</taxon>
        <taxon>Chytridiomycetes</taxon>
        <taxon>Spizellomycetales</taxon>
        <taxon>Spizellomycetaceae</taxon>
        <taxon>Spizellomyces</taxon>
    </lineage>
</organism>
<name>A0A0L0H9U4_SPIPD</name>
<dbReference type="InterPro" id="IPR039902">
    <property type="entry name" value="CCDC148/CCDC112"/>
</dbReference>
<dbReference type="AlphaFoldDB" id="A0A0L0H9U4"/>
<gene>
    <name evidence="3" type="ORF">SPPG_06945</name>
</gene>
<dbReference type="OrthoDB" id="448087at2759"/>
<dbReference type="VEuPathDB" id="FungiDB:SPPG_06945"/>
<reference evidence="3 4" key="1">
    <citation type="submission" date="2009-08" db="EMBL/GenBank/DDBJ databases">
        <title>The Genome Sequence of Spizellomyces punctatus strain DAOM BR117.</title>
        <authorList>
            <consortium name="The Broad Institute Genome Sequencing Platform"/>
            <person name="Russ C."/>
            <person name="Cuomo C."/>
            <person name="Shea T."/>
            <person name="Young S.K."/>
            <person name="Zeng Q."/>
            <person name="Koehrsen M."/>
            <person name="Haas B."/>
            <person name="Borodovsky M."/>
            <person name="Guigo R."/>
            <person name="Alvarado L."/>
            <person name="Berlin A."/>
            <person name="Bochicchio J."/>
            <person name="Borenstein D."/>
            <person name="Chapman S."/>
            <person name="Chen Z."/>
            <person name="Engels R."/>
            <person name="Freedman E."/>
            <person name="Gellesch M."/>
            <person name="Goldberg J."/>
            <person name="Griggs A."/>
            <person name="Gujja S."/>
            <person name="Heiman D."/>
            <person name="Hepburn T."/>
            <person name="Howarth C."/>
            <person name="Jen D."/>
            <person name="Larson L."/>
            <person name="Lewis B."/>
            <person name="Mehta T."/>
            <person name="Park D."/>
            <person name="Pearson M."/>
            <person name="Roberts A."/>
            <person name="Saif S."/>
            <person name="Shenoy N."/>
            <person name="Sisk P."/>
            <person name="Stolte C."/>
            <person name="Sykes S."/>
            <person name="Thomson T."/>
            <person name="Walk T."/>
            <person name="White J."/>
            <person name="Yandava C."/>
            <person name="Burger G."/>
            <person name="Gray M.W."/>
            <person name="Holland P.W.H."/>
            <person name="King N."/>
            <person name="Lang F.B.F."/>
            <person name="Roger A.J."/>
            <person name="Ruiz-Trillo I."/>
            <person name="Lander E."/>
            <person name="Nusbaum C."/>
        </authorList>
    </citation>
    <scope>NUCLEOTIDE SEQUENCE [LARGE SCALE GENOMIC DNA]</scope>
    <source>
        <strain evidence="3 4">DAOM BR117</strain>
    </source>
</reference>
<dbReference type="PANTHER" id="PTHR21549">
    <property type="entry name" value="MUTATED IN BLADDER CANCER 1"/>
    <property type="match status" value="1"/>
</dbReference>